<dbReference type="Proteomes" id="UP000078542">
    <property type="component" value="Unassembled WGS sequence"/>
</dbReference>
<evidence type="ECO:0000313" key="2">
    <source>
        <dbReference type="Proteomes" id="UP000078542"/>
    </source>
</evidence>
<accession>A0A151IKJ3</accession>
<protein>
    <submittedName>
        <fullName evidence="1">Uncharacterized protein</fullName>
    </submittedName>
</protein>
<keyword evidence="2" id="KW-1185">Reference proteome</keyword>
<name>A0A151IKJ3_9HYME</name>
<evidence type="ECO:0000313" key="1">
    <source>
        <dbReference type="EMBL" id="KYN04980.1"/>
    </source>
</evidence>
<dbReference type="AlphaFoldDB" id="A0A151IKJ3"/>
<dbReference type="EMBL" id="KQ977202">
    <property type="protein sequence ID" value="KYN04980.1"/>
    <property type="molecule type" value="Genomic_DNA"/>
</dbReference>
<reference evidence="1 2" key="1">
    <citation type="submission" date="2016-03" db="EMBL/GenBank/DDBJ databases">
        <title>Cyphomyrmex costatus WGS genome.</title>
        <authorList>
            <person name="Nygaard S."/>
            <person name="Hu H."/>
            <person name="Boomsma J."/>
            <person name="Zhang G."/>
        </authorList>
    </citation>
    <scope>NUCLEOTIDE SEQUENCE [LARGE SCALE GENOMIC DNA]</scope>
    <source>
        <strain evidence="1">MS0001</strain>
        <tissue evidence="1">Whole body</tissue>
    </source>
</reference>
<gene>
    <name evidence="1" type="ORF">ALC62_04132</name>
</gene>
<organism evidence="1 2">
    <name type="scientific">Cyphomyrmex costatus</name>
    <dbReference type="NCBI Taxonomy" id="456900"/>
    <lineage>
        <taxon>Eukaryota</taxon>
        <taxon>Metazoa</taxon>
        <taxon>Ecdysozoa</taxon>
        <taxon>Arthropoda</taxon>
        <taxon>Hexapoda</taxon>
        <taxon>Insecta</taxon>
        <taxon>Pterygota</taxon>
        <taxon>Neoptera</taxon>
        <taxon>Endopterygota</taxon>
        <taxon>Hymenoptera</taxon>
        <taxon>Apocrita</taxon>
        <taxon>Aculeata</taxon>
        <taxon>Formicoidea</taxon>
        <taxon>Formicidae</taxon>
        <taxon>Myrmicinae</taxon>
        <taxon>Cyphomyrmex</taxon>
    </lineage>
</organism>
<proteinExistence type="predicted"/>
<sequence length="148" mass="16651">MTEGARKTASNCSYPPADVQLRRYKWTALIPFCRVQLATAKVYPEIVADDLWGANVETEAAAGLKQPSAGRTETVASKACTIYSHGVSGKRKRRGIKDVIQSRGRVQWIQDRRIACLLDFLTCYQRRPARPITNSRLCARNVIRADRK</sequence>